<comment type="caution">
    <text evidence="3">The sequence shown here is derived from an EMBL/GenBank/DDBJ whole genome shotgun (WGS) entry which is preliminary data.</text>
</comment>
<proteinExistence type="predicted"/>
<dbReference type="SUPFAM" id="SSF53098">
    <property type="entry name" value="Ribonuclease H-like"/>
    <property type="match status" value="1"/>
</dbReference>
<evidence type="ECO:0000259" key="2">
    <source>
        <dbReference type="PROSITE" id="PS50994"/>
    </source>
</evidence>
<dbReference type="GO" id="GO:0003676">
    <property type="term" value="F:nucleic acid binding"/>
    <property type="evidence" value="ECO:0007669"/>
    <property type="project" value="InterPro"/>
</dbReference>
<feature type="domain" description="Integrase catalytic" evidence="2">
    <location>
        <begin position="454"/>
        <end position="636"/>
    </location>
</feature>
<dbReference type="Pfam" id="PF00665">
    <property type="entry name" value="rve"/>
    <property type="match status" value="1"/>
</dbReference>
<feature type="non-terminal residue" evidence="3">
    <location>
        <position position="827"/>
    </location>
</feature>
<accession>A0A6L2NLT1</accession>
<dbReference type="PANTHER" id="PTHR42648:SF18">
    <property type="entry name" value="RETROTRANSPOSON, UNCLASSIFIED-LIKE PROTEIN"/>
    <property type="match status" value="1"/>
</dbReference>
<dbReference type="GO" id="GO:0015074">
    <property type="term" value="P:DNA integration"/>
    <property type="evidence" value="ECO:0007669"/>
    <property type="project" value="InterPro"/>
</dbReference>
<feature type="region of interest" description="Disordered" evidence="1">
    <location>
        <begin position="722"/>
        <end position="742"/>
    </location>
</feature>
<name>A0A6L2NLT1_TANCI</name>
<dbReference type="InterPro" id="IPR039537">
    <property type="entry name" value="Retrotran_Ty1/copia-like"/>
</dbReference>
<dbReference type="PROSITE" id="PS50994">
    <property type="entry name" value="INTEGRASE"/>
    <property type="match status" value="1"/>
</dbReference>
<sequence>MSRDVLIVGSTMRILLLYRGEYSQWVERFMNYLEEQMDGEAMIDSIKNGDQPLPRVTQVSIAGTLSTEQPPLKDKFLLFDQEKKIQKIDHRKAAVLYEYETFKATEGELLLDTYIRYLQVINDLKKCGYSKDNCELNFKFLKNLQPEWKQYATMIRQNKNLMDINIDALYDILKQNQGDVNDAMGLKKKTGVVTSDPLALIAEKTKVIGLGYTPMFLTHSDEALKIKKFKRARVNKIEFAYDYGSLNESYVNEKIKFSDDYFQEIINPDFGKIDSPFQQTGSLKPYVSTVILEKIVIDLEDEVVSLLKKEKANLEIIESLKSKGFESSENAISKSENQSENDCQEVEKECDKKEISKVIAPGMFKISVSQSISPISIIKTSCASNGVENVKRYSRKDLLSCNNSHLGETRSAYVCNDAKNVSCNSRLYDSFDENNLFIFDDDSVRISPVSKMPFKKKPCDSLNFLGTVRFGNNDFKMIAGYGDVVIGSMTIKKVYYVEVVVDDYSRYIWVFFLHSKDEASDVIISFINKTQVNLQLQVKRVRTDNGMEFKNKTLAKFFDEVGITQQFSATRTPQQNGVVERRNRTLVEAVRTMLTFVNLPLFLWAEAIATACFTQNHSIIHKCFHKTPYELINKRKPIIKFFRVFRCRCIFSMTMRMLESSRKKGILECLLDIQKSLLLSEFTTNKLIMKSSTMNVETSNVEIPSHEEEVFHESSESFQAESSSSSLNDDVQQSSEEVGVSSLNTQSVSNNMVTNVDEASTSHNVFNEHLKDAYFDASTSFHDPSNVHTFYQPYPHKKKWTKDHPLHKIISDPKSSVRTRGQLANSC</sequence>
<dbReference type="AlphaFoldDB" id="A0A6L2NLT1"/>
<evidence type="ECO:0000256" key="1">
    <source>
        <dbReference type="SAM" id="MobiDB-lite"/>
    </source>
</evidence>
<dbReference type="EMBL" id="BKCJ010009484">
    <property type="protein sequence ID" value="GEU87183.1"/>
    <property type="molecule type" value="Genomic_DNA"/>
</dbReference>
<protein>
    <submittedName>
        <fullName evidence="3">Retrovirus-related Pol polyprotein from transposon TNT 1-94</fullName>
    </submittedName>
</protein>
<dbReference type="Gene3D" id="3.30.420.10">
    <property type="entry name" value="Ribonuclease H-like superfamily/Ribonuclease H"/>
    <property type="match status" value="1"/>
</dbReference>
<dbReference type="InterPro" id="IPR036397">
    <property type="entry name" value="RNaseH_sf"/>
</dbReference>
<dbReference type="InterPro" id="IPR001584">
    <property type="entry name" value="Integrase_cat-core"/>
</dbReference>
<reference evidence="3" key="1">
    <citation type="journal article" date="2019" name="Sci. Rep.">
        <title>Draft genome of Tanacetum cinerariifolium, the natural source of mosquito coil.</title>
        <authorList>
            <person name="Yamashiro T."/>
            <person name="Shiraishi A."/>
            <person name="Satake H."/>
            <person name="Nakayama K."/>
        </authorList>
    </citation>
    <scope>NUCLEOTIDE SEQUENCE</scope>
</reference>
<evidence type="ECO:0000313" key="3">
    <source>
        <dbReference type="EMBL" id="GEU87183.1"/>
    </source>
</evidence>
<dbReference type="PANTHER" id="PTHR42648">
    <property type="entry name" value="TRANSPOSASE, PUTATIVE-RELATED"/>
    <property type="match status" value="1"/>
</dbReference>
<gene>
    <name evidence="3" type="ORF">Tci_059161</name>
</gene>
<dbReference type="InterPro" id="IPR012337">
    <property type="entry name" value="RNaseH-like_sf"/>
</dbReference>
<organism evidence="3">
    <name type="scientific">Tanacetum cinerariifolium</name>
    <name type="common">Dalmatian daisy</name>
    <name type="synonym">Chrysanthemum cinerariifolium</name>
    <dbReference type="NCBI Taxonomy" id="118510"/>
    <lineage>
        <taxon>Eukaryota</taxon>
        <taxon>Viridiplantae</taxon>
        <taxon>Streptophyta</taxon>
        <taxon>Embryophyta</taxon>
        <taxon>Tracheophyta</taxon>
        <taxon>Spermatophyta</taxon>
        <taxon>Magnoliopsida</taxon>
        <taxon>eudicotyledons</taxon>
        <taxon>Gunneridae</taxon>
        <taxon>Pentapetalae</taxon>
        <taxon>asterids</taxon>
        <taxon>campanulids</taxon>
        <taxon>Asterales</taxon>
        <taxon>Asteraceae</taxon>
        <taxon>Asteroideae</taxon>
        <taxon>Anthemideae</taxon>
        <taxon>Anthemidinae</taxon>
        <taxon>Tanacetum</taxon>
    </lineage>
</organism>